<dbReference type="RefSeq" id="WP_156590339.1">
    <property type="nucleotide sequence ID" value="NZ_WPHR01000007.1"/>
</dbReference>
<dbReference type="AlphaFoldDB" id="A0A6L6VEA3"/>
<dbReference type="EMBL" id="WPHU01000002">
    <property type="protein sequence ID" value="MVA55359.1"/>
    <property type="molecule type" value="Genomic_DNA"/>
</dbReference>
<name>A0A6L6VEA3_AGRVI</name>
<organism evidence="1 4">
    <name type="scientific">Agrobacterium vitis</name>
    <name type="common">Rhizobium vitis</name>
    <dbReference type="NCBI Taxonomy" id="373"/>
    <lineage>
        <taxon>Bacteria</taxon>
        <taxon>Pseudomonadati</taxon>
        <taxon>Pseudomonadota</taxon>
        <taxon>Alphaproteobacteria</taxon>
        <taxon>Hyphomicrobiales</taxon>
        <taxon>Rhizobiaceae</taxon>
        <taxon>Rhizobium/Agrobacterium group</taxon>
        <taxon>Agrobacterium</taxon>
    </lineage>
</organism>
<evidence type="ECO:0000313" key="2">
    <source>
        <dbReference type="EMBL" id="MVA55359.1"/>
    </source>
</evidence>
<dbReference type="Proteomes" id="UP000440716">
    <property type="component" value="Unassembled WGS sequence"/>
</dbReference>
<comment type="caution">
    <text evidence="1">The sequence shown here is derived from an EMBL/GenBank/DDBJ whole genome shotgun (WGS) entry which is preliminary data.</text>
</comment>
<sequence length="77" mass="7845">MRLPEGLYETFSVCLFYGADGGTSHCANAATATRSRSCATGSGRNAAAAILCRTAATARYASAGLPGSQAIATWRAL</sequence>
<protein>
    <submittedName>
        <fullName evidence="1">Uncharacterized protein</fullName>
    </submittedName>
</protein>
<evidence type="ECO:0000313" key="1">
    <source>
        <dbReference type="EMBL" id="MUZ73235.1"/>
    </source>
</evidence>
<dbReference type="EMBL" id="WPHR01000007">
    <property type="protein sequence ID" value="MUZ73235.1"/>
    <property type="molecule type" value="Genomic_DNA"/>
</dbReference>
<evidence type="ECO:0000313" key="3">
    <source>
        <dbReference type="Proteomes" id="UP000440716"/>
    </source>
</evidence>
<gene>
    <name evidence="2" type="ORF">GOZ88_04430</name>
    <name evidence="1" type="ORF">GOZ90_11120</name>
</gene>
<dbReference type="Proteomes" id="UP000477951">
    <property type="component" value="Unassembled WGS sequence"/>
</dbReference>
<proteinExistence type="predicted"/>
<evidence type="ECO:0000313" key="4">
    <source>
        <dbReference type="Proteomes" id="UP000477951"/>
    </source>
</evidence>
<accession>A0A6L6VEA3</accession>
<reference evidence="3 4" key="1">
    <citation type="submission" date="2019-12" db="EMBL/GenBank/DDBJ databases">
        <title>Whole-genome sequencing of Allorhizobium vitis.</title>
        <authorList>
            <person name="Gan H.M."/>
            <person name="Szegedi E."/>
            <person name="Burr T."/>
            <person name="Savka M.A."/>
        </authorList>
    </citation>
    <scope>NUCLEOTIDE SEQUENCE [LARGE SCALE GENOMIC DNA]</scope>
    <source>
        <strain evidence="2 3">CG415</strain>
        <strain evidence="1 4">CG516</strain>
    </source>
</reference>